<dbReference type="FunFam" id="3.40.50.300:FF:001041">
    <property type="entry name" value="Origin of replication complex subunit 4"/>
    <property type="match status" value="1"/>
</dbReference>
<dbReference type="InterPro" id="IPR027417">
    <property type="entry name" value="P-loop_NTPase"/>
</dbReference>
<evidence type="ECO:0000313" key="13">
    <source>
        <dbReference type="EMBL" id="KAK1326803.1"/>
    </source>
</evidence>
<evidence type="ECO:0000256" key="3">
    <source>
        <dbReference type="ARBA" id="ARBA00022705"/>
    </source>
</evidence>
<dbReference type="PANTHER" id="PTHR12087:SF0">
    <property type="entry name" value="ORIGIN RECOGNITION COMPLEX SUBUNIT 4"/>
    <property type="match status" value="1"/>
</dbReference>
<feature type="domain" description="Orc1-like AAA ATPase" evidence="11">
    <location>
        <begin position="47"/>
        <end position="173"/>
    </location>
</feature>
<dbReference type="PANTHER" id="PTHR12087">
    <property type="entry name" value="ORIGIN RECOGNITION COMPLEX SUBUNIT 4"/>
    <property type="match status" value="1"/>
</dbReference>
<accession>A0AAV9FLI4</accession>
<evidence type="ECO:0000259" key="12">
    <source>
        <dbReference type="Pfam" id="PF14629"/>
    </source>
</evidence>
<comment type="function">
    <text evidence="8">Component of the origin recognition complex (ORC) that binds origins of replication. DNA-binding is ATP-dependent. The specific DNA sequences that define origins of replication have not been identified yet. ORC is required to assemble the pre-replication complex necessary to initiate DNA replication.</text>
</comment>
<evidence type="ECO:0000256" key="8">
    <source>
        <dbReference type="ARBA" id="ARBA00057448"/>
    </source>
</evidence>
<evidence type="ECO:0000256" key="1">
    <source>
        <dbReference type="ARBA" id="ARBA00004123"/>
    </source>
</evidence>
<keyword evidence="3 10" id="KW-0235">DNA replication</keyword>
<keyword evidence="14" id="KW-1185">Reference proteome</keyword>
<keyword evidence="6 10" id="KW-0238">DNA-binding</keyword>
<dbReference type="Pfam" id="PF14629">
    <property type="entry name" value="ORC4_C"/>
    <property type="match status" value="1"/>
</dbReference>
<organism evidence="13 14">
    <name type="scientific">Acorus calamus</name>
    <name type="common">Sweet flag</name>
    <dbReference type="NCBI Taxonomy" id="4465"/>
    <lineage>
        <taxon>Eukaryota</taxon>
        <taxon>Viridiplantae</taxon>
        <taxon>Streptophyta</taxon>
        <taxon>Embryophyta</taxon>
        <taxon>Tracheophyta</taxon>
        <taxon>Spermatophyta</taxon>
        <taxon>Magnoliopsida</taxon>
        <taxon>Liliopsida</taxon>
        <taxon>Acoraceae</taxon>
        <taxon>Acorus</taxon>
    </lineage>
</organism>
<dbReference type="GO" id="GO:0016887">
    <property type="term" value="F:ATP hydrolysis activity"/>
    <property type="evidence" value="ECO:0007669"/>
    <property type="project" value="InterPro"/>
</dbReference>
<dbReference type="GO" id="GO:0005524">
    <property type="term" value="F:ATP binding"/>
    <property type="evidence" value="ECO:0007669"/>
    <property type="project" value="UniProtKB-KW"/>
</dbReference>
<keyword evidence="5" id="KW-0067">ATP-binding</keyword>
<feature type="domain" description="Origin recognition complex subunit 4 C-terminal" evidence="12">
    <location>
        <begin position="219"/>
        <end position="400"/>
    </location>
</feature>
<comment type="subcellular location">
    <subcellularLocation>
        <location evidence="1 10">Nucleus</location>
    </subcellularLocation>
</comment>
<dbReference type="InterPro" id="IPR016527">
    <property type="entry name" value="ORC4"/>
</dbReference>
<reference evidence="13" key="1">
    <citation type="journal article" date="2023" name="Nat. Commun.">
        <title>Diploid and tetraploid genomes of Acorus and the evolution of monocots.</title>
        <authorList>
            <person name="Ma L."/>
            <person name="Liu K.W."/>
            <person name="Li Z."/>
            <person name="Hsiao Y.Y."/>
            <person name="Qi Y."/>
            <person name="Fu T."/>
            <person name="Tang G.D."/>
            <person name="Zhang D."/>
            <person name="Sun W.H."/>
            <person name="Liu D.K."/>
            <person name="Li Y."/>
            <person name="Chen G.Z."/>
            <person name="Liu X.D."/>
            <person name="Liao X.Y."/>
            <person name="Jiang Y.T."/>
            <person name="Yu X."/>
            <person name="Hao Y."/>
            <person name="Huang J."/>
            <person name="Zhao X.W."/>
            <person name="Ke S."/>
            <person name="Chen Y.Y."/>
            <person name="Wu W.L."/>
            <person name="Hsu J.L."/>
            <person name="Lin Y.F."/>
            <person name="Huang M.D."/>
            <person name="Li C.Y."/>
            <person name="Huang L."/>
            <person name="Wang Z.W."/>
            <person name="Zhao X."/>
            <person name="Zhong W.Y."/>
            <person name="Peng D.H."/>
            <person name="Ahmad S."/>
            <person name="Lan S."/>
            <person name="Zhang J.S."/>
            <person name="Tsai W.C."/>
            <person name="Van de Peer Y."/>
            <person name="Liu Z.J."/>
        </authorList>
    </citation>
    <scope>NUCLEOTIDE SEQUENCE</scope>
    <source>
        <strain evidence="13">CP</strain>
    </source>
</reference>
<evidence type="ECO:0000256" key="5">
    <source>
        <dbReference type="ARBA" id="ARBA00022840"/>
    </source>
</evidence>
<dbReference type="InterPro" id="IPR041664">
    <property type="entry name" value="AAA_16"/>
</dbReference>
<keyword evidence="4" id="KW-0547">Nucleotide-binding</keyword>
<dbReference type="Gene3D" id="3.40.50.300">
    <property type="entry name" value="P-loop containing nucleotide triphosphate hydrolases"/>
    <property type="match status" value="1"/>
</dbReference>
<evidence type="ECO:0000256" key="7">
    <source>
        <dbReference type="ARBA" id="ARBA00023242"/>
    </source>
</evidence>
<dbReference type="GO" id="GO:0003688">
    <property type="term" value="F:DNA replication origin binding"/>
    <property type="evidence" value="ECO:0007669"/>
    <property type="project" value="TreeGrafter"/>
</dbReference>
<keyword evidence="7 10" id="KW-0539">Nucleus</keyword>
<dbReference type="Proteomes" id="UP001180020">
    <property type="component" value="Unassembled WGS sequence"/>
</dbReference>
<protein>
    <recommendedName>
        <fullName evidence="9 10">Origin of replication complex subunit 4</fullName>
    </recommendedName>
</protein>
<dbReference type="PIRSF" id="PIRSF007858">
    <property type="entry name" value="ORC4"/>
    <property type="match status" value="1"/>
</dbReference>
<evidence type="ECO:0000256" key="10">
    <source>
        <dbReference type="PIRNR" id="PIRNR007858"/>
    </source>
</evidence>
<evidence type="ECO:0000256" key="2">
    <source>
        <dbReference type="ARBA" id="ARBA00005334"/>
    </source>
</evidence>
<evidence type="ECO:0000313" key="14">
    <source>
        <dbReference type="Proteomes" id="UP001180020"/>
    </source>
</evidence>
<evidence type="ECO:0000259" key="11">
    <source>
        <dbReference type="Pfam" id="PF13191"/>
    </source>
</evidence>
<comment type="caution">
    <text evidence="13">The sequence shown here is derived from an EMBL/GenBank/DDBJ whole genome shotgun (WGS) entry which is preliminary data.</text>
</comment>
<evidence type="ECO:0000256" key="9">
    <source>
        <dbReference type="ARBA" id="ARBA00073314"/>
    </source>
</evidence>
<gene>
    <name evidence="13" type="ORF">QJS10_CPA01g01399</name>
</gene>
<name>A0AAV9FLI4_ACOCL</name>
<dbReference type="Pfam" id="PF13191">
    <property type="entry name" value="AAA_16"/>
    <property type="match status" value="1"/>
</dbReference>
<dbReference type="AlphaFoldDB" id="A0AAV9FLI4"/>
<dbReference type="EMBL" id="JAUJYO010000001">
    <property type="protein sequence ID" value="KAK1326803.1"/>
    <property type="molecule type" value="Genomic_DNA"/>
</dbReference>
<dbReference type="InterPro" id="IPR032705">
    <property type="entry name" value="ORC4_C"/>
</dbReference>
<evidence type="ECO:0000256" key="4">
    <source>
        <dbReference type="ARBA" id="ARBA00022741"/>
    </source>
</evidence>
<comment type="similarity">
    <text evidence="2 10">Belongs to the ORC4 family.</text>
</comment>
<reference evidence="13" key="2">
    <citation type="submission" date="2023-06" db="EMBL/GenBank/DDBJ databases">
        <authorList>
            <person name="Ma L."/>
            <person name="Liu K.-W."/>
            <person name="Li Z."/>
            <person name="Hsiao Y.-Y."/>
            <person name="Qi Y."/>
            <person name="Fu T."/>
            <person name="Tang G."/>
            <person name="Zhang D."/>
            <person name="Sun W.-H."/>
            <person name="Liu D.-K."/>
            <person name="Li Y."/>
            <person name="Chen G.-Z."/>
            <person name="Liu X.-D."/>
            <person name="Liao X.-Y."/>
            <person name="Jiang Y.-T."/>
            <person name="Yu X."/>
            <person name="Hao Y."/>
            <person name="Huang J."/>
            <person name="Zhao X.-W."/>
            <person name="Ke S."/>
            <person name="Chen Y.-Y."/>
            <person name="Wu W.-L."/>
            <person name="Hsu J.-L."/>
            <person name="Lin Y.-F."/>
            <person name="Huang M.-D."/>
            <person name="Li C.-Y."/>
            <person name="Huang L."/>
            <person name="Wang Z.-W."/>
            <person name="Zhao X."/>
            <person name="Zhong W.-Y."/>
            <person name="Peng D.-H."/>
            <person name="Ahmad S."/>
            <person name="Lan S."/>
            <person name="Zhang J.-S."/>
            <person name="Tsai W.-C."/>
            <person name="Van De Peer Y."/>
            <person name="Liu Z.-J."/>
        </authorList>
    </citation>
    <scope>NUCLEOTIDE SEQUENCE</scope>
    <source>
        <strain evidence="13">CP</strain>
        <tissue evidence="13">Leaves</tissue>
    </source>
</reference>
<proteinExistence type="inferred from homology"/>
<dbReference type="SUPFAM" id="SSF52540">
    <property type="entry name" value="P-loop containing nucleoside triphosphate hydrolases"/>
    <property type="match status" value="1"/>
</dbReference>
<dbReference type="GO" id="GO:0005664">
    <property type="term" value="C:nuclear origin of replication recognition complex"/>
    <property type="evidence" value="ECO:0007669"/>
    <property type="project" value="TreeGrafter"/>
</dbReference>
<dbReference type="GO" id="GO:0006270">
    <property type="term" value="P:DNA replication initiation"/>
    <property type="evidence" value="ECO:0007669"/>
    <property type="project" value="TreeGrafter"/>
</dbReference>
<evidence type="ECO:0000256" key="6">
    <source>
        <dbReference type="ARBA" id="ARBA00023125"/>
    </source>
</evidence>
<sequence>MEAETPSAEKTLNLLRSRLCNPSFIFSPLKSSPDSNYSKLKFLISNSLTEGCNTSVLLLGPRGCGKSAVLELVLVDLQTEYADLISVVRLNGLLHSDDTCSLKEVARQLCMEHHLLFSKMASSDDNSEFMIDMLRECGLAHKTIIFVLDEFDLFTQGKQRLLYSLLDAMQSLSSQAVVIGLSCRLDADQLLEKRVRSRFSHRKLLFDPPPIEELHGLLVHILSLPTDSTFPHKYSTEFNSRLHNLLGDKKFSEVLNSLLNVDNSVGSLLRFLFQAVCFMDPETGFLAIDNFRNAISCIRRQPKQENLQDASVLELYILVCMNRLEAKEQSSYNFNVVMKEYKAVHDNYQTSDYYAQNVCLRAFEHVLDRGLIGFTDSKGRSQSIEFRPVRLLIAPHELYQGLKSNRSCPAILQKLFDHESYK</sequence>